<keyword evidence="11" id="KW-1185">Reference proteome</keyword>
<keyword evidence="8" id="KW-0134">Cell wall</keyword>
<keyword evidence="4 8" id="KW-0326">Glycosidase</keyword>
<feature type="active site" description="Proton donor" evidence="7">
    <location>
        <position position="106"/>
    </location>
</feature>
<feature type="glycosylation site" description="N-linked (GlcNAc...) asparagine" evidence="6">
    <location>
        <position position="110"/>
    </location>
</feature>
<evidence type="ECO:0000313" key="10">
    <source>
        <dbReference type="EMBL" id="KMZ66539.1"/>
    </source>
</evidence>
<dbReference type="GO" id="GO:0016762">
    <property type="term" value="F:xyloglucan:xyloglucosyl transferase activity"/>
    <property type="evidence" value="ECO:0000318"/>
    <property type="project" value="GO_Central"/>
</dbReference>
<feature type="signal peptide" evidence="8">
    <location>
        <begin position="1"/>
        <end position="24"/>
    </location>
</feature>
<dbReference type="PRINTS" id="PR00737">
    <property type="entry name" value="GLHYDRLASE16"/>
</dbReference>
<dbReference type="InterPro" id="IPR010713">
    <property type="entry name" value="XET_C"/>
</dbReference>
<dbReference type="EMBL" id="LFYR01000972">
    <property type="protein sequence ID" value="KMZ66539.1"/>
    <property type="molecule type" value="Genomic_DNA"/>
</dbReference>
<evidence type="ECO:0000259" key="9">
    <source>
        <dbReference type="PROSITE" id="PS51762"/>
    </source>
</evidence>
<dbReference type="GO" id="GO:0071555">
    <property type="term" value="P:cell wall organization"/>
    <property type="evidence" value="ECO:0007669"/>
    <property type="project" value="UniProtKB-KW"/>
</dbReference>
<dbReference type="GO" id="GO:0010411">
    <property type="term" value="P:xyloglucan metabolic process"/>
    <property type="evidence" value="ECO:0000318"/>
    <property type="project" value="GO_Central"/>
</dbReference>
<dbReference type="GO" id="GO:0009505">
    <property type="term" value="C:plant-type cell wall"/>
    <property type="evidence" value="ECO:0000318"/>
    <property type="project" value="GO_Central"/>
</dbReference>
<comment type="subcellular location">
    <subcellularLocation>
        <location evidence="8">Secreted</location>
        <location evidence="8">Cell wall</location>
    </subcellularLocation>
    <subcellularLocation>
        <location evidence="8">Secreted</location>
        <location evidence="8">Extracellular space</location>
        <location evidence="8">Apoplast</location>
    </subcellularLocation>
</comment>
<evidence type="ECO:0000256" key="8">
    <source>
        <dbReference type="RuleBase" id="RU361120"/>
    </source>
</evidence>
<comment type="similarity">
    <text evidence="8">Belongs to the glycosyl hydrolase 16 family.</text>
</comment>
<keyword evidence="8" id="KW-0964">Secreted</keyword>
<keyword evidence="8" id="KW-0052">Apoplast</keyword>
<comment type="caution">
    <text evidence="10">The sequence shown here is derived from an EMBL/GenBank/DDBJ whole genome shotgun (WGS) entry which is preliminary data.</text>
</comment>
<reference evidence="11" key="1">
    <citation type="journal article" date="2016" name="Nature">
        <title>The genome of the seagrass Zostera marina reveals angiosperm adaptation to the sea.</title>
        <authorList>
            <person name="Olsen J.L."/>
            <person name="Rouze P."/>
            <person name="Verhelst B."/>
            <person name="Lin Y.-C."/>
            <person name="Bayer T."/>
            <person name="Collen J."/>
            <person name="Dattolo E."/>
            <person name="De Paoli E."/>
            <person name="Dittami S."/>
            <person name="Maumus F."/>
            <person name="Michel G."/>
            <person name="Kersting A."/>
            <person name="Lauritano C."/>
            <person name="Lohaus R."/>
            <person name="Toepel M."/>
            <person name="Tonon T."/>
            <person name="Vanneste K."/>
            <person name="Amirebrahimi M."/>
            <person name="Brakel J."/>
            <person name="Bostroem C."/>
            <person name="Chovatia M."/>
            <person name="Grimwood J."/>
            <person name="Jenkins J.W."/>
            <person name="Jueterbock A."/>
            <person name="Mraz A."/>
            <person name="Stam W.T."/>
            <person name="Tice H."/>
            <person name="Bornberg-Bauer E."/>
            <person name="Green P.J."/>
            <person name="Pearson G.A."/>
            <person name="Procaccini G."/>
            <person name="Duarte C.M."/>
            <person name="Schmutz J."/>
            <person name="Reusch T.B.H."/>
            <person name="Van de Peer Y."/>
        </authorList>
    </citation>
    <scope>NUCLEOTIDE SEQUENCE [LARGE SCALE GENOMIC DNA]</scope>
    <source>
        <strain evidence="11">cv. Finnish</strain>
    </source>
</reference>
<dbReference type="PANTHER" id="PTHR31062">
    <property type="entry name" value="XYLOGLUCAN ENDOTRANSGLUCOSYLASE/HYDROLASE PROTEIN 8-RELATED"/>
    <property type="match status" value="1"/>
</dbReference>
<dbReference type="FunFam" id="2.60.120.200:FF:000025">
    <property type="entry name" value="Xyloglucan endotransglucosylase/hydrolase"/>
    <property type="match status" value="1"/>
</dbReference>
<comment type="function">
    <text evidence="8">Catalyzes xyloglucan endohydrolysis (XEH) and/or endotransglycosylation (XET). Cleaves and religates xyloglucan polymers, an essential constituent of the primary cell wall, and thereby participates in cell wall construction of growing tissues.</text>
</comment>
<feature type="chain" id="PRO_5005393838" description="Xyloglucan endotransglucosylase/hydrolase" evidence="8">
    <location>
        <begin position="25"/>
        <end position="290"/>
    </location>
</feature>
<dbReference type="InterPro" id="IPR013320">
    <property type="entry name" value="ConA-like_dom_sf"/>
</dbReference>
<dbReference type="Pfam" id="PF06955">
    <property type="entry name" value="XET_C"/>
    <property type="match status" value="1"/>
</dbReference>
<evidence type="ECO:0000256" key="6">
    <source>
        <dbReference type="PIRSR" id="PIRSR005604-2"/>
    </source>
</evidence>
<dbReference type="InterPro" id="IPR000757">
    <property type="entry name" value="Beta-glucanase-like"/>
</dbReference>
<keyword evidence="8" id="KW-0732">Signal</keyword>
<evidence type="ECO:0000313" key="11">
    <source>
        <dbReference type="Proteomes" id="UP000036987"/>
    </source>
</evidence>
<keyword evidence="8" id="KW-0961">Cell wall biogenesis/degradation</keyword>
<feature type="active site" description="Nucleophile" evidence="5">
    <location>
        <position position="102"/>
    </location>
</feature>
<dbReference type="GO" id="GO:0048046">
    <property type="term" value="C:apoplast"/>
    <property type="evidence" value="ECO:0007669"/>
    <property type="project" value="UniProtKB-SubCell"/>
</dbReference>
<evidence type="ECO:0000256" key="7">
    <source>
        <dbReference type="PIRSR" id="PIRSR608264-1"/>
    </source>
</evidence>
<dbReference type="InterPro" id="IPR016455">
    <property type="entry name" value="XTH"/>
</dbReference>
<proteinExistence type="inferred from homology"/>
<organism evidence="10 11">
    <name type="scientific">Zostera marina</name>
    <name type="common">Eelgrass</name>
    <dbReference type="NCBI Taxonomy" id="29655"/>
    <lineage>
        <taxon>Eukaryota</taxon>
        <taxon>Viridiplantae</taxon>
        <taxon>Streptophyta</taxon>
        <taxon>Embryophyta</taxon>
        <taxon>Tracheophyta</taxon>
        <taxon>Spermatophyta</taxon>
        <taxon>Magnoliopsida</taxon>
        <taxon>Liliopsida</taxon>
        <taxon>Zosteraceae</taxon>
        <taxon>Zostera</taxon>
    </lineage>
</organism>
<comment type="PTM">
    <text evidence="8">Contains at least one intrachain disulfide bond essential for its enzymatic activity.</text>
</comment>
<dbReference type="SUPFAM" id="SSF49899">
    <property type="entry name" value="Concanavalin A-like lectins/glucanases"/>
    <property type="match status" value="1"/>
</dbReference>
<keyword evidence="2 8" id="KW-0378">Hydrolase</keyword>
<name>A0A0K9PC38_ZOSMR</name>
<gene>
    <name evidence="10" type="ORF">ZOSMA_296G00070</name>
</gene>
<evidence type="ECO:0000256" key="2">
    <source>
        <dbReference type="ARBA" id="ARBA00022801"/>
    </source>
</evidence>
<dbReference type="OrthoDB" id="4781at2759"/>
<evidence type="ECO:0000256" key="4">
    <source>
        <dbReference type="ARBA" id="ARBA00023295"/>
    </source>
</evidence>
<dbReference type="PIRSF" id="PIRSF005604">
    <property type="entry name" value="XET"/>
    <property type="match status" value="1"/>
</dbReference>
<feature type="active site" description="Nucleophile" evidence="5">
    <location>
        <position position="106"/>
    </location>
</feature>
<protein>
    <recommendedName>
        <fullName evidence="8">Xyloglucan endotransglucosylase/hydrolase</fullName>
        <ecNumber evidence="8">2.4.1.207</ecNumber>
    </recommendedName>
</protein>
<accession>A0A0K9PC38</accession>
<dbReference type="OMA" id="GVPKECN"/>
<dbReference type="CDD" id="cd02176">
    <property type="entry name" value="GH16_XET"/>
    <property type="match status" value="1"/>
</dbReference>
<dbReference type="PROSITE" id="PS51762">
    <property type="entry name" value="GH16_2"/>
    <property type="match status" value="1"/>
</dbReference>
<dbReference type="GO" id="GO:0009834">
    <property type="term" value="P:plant-type secondary cell wall biogenesis"/>
    <property type="evidence" value="ECO:0000318"/>
    <property type="project" value="GO_Central"/>
</dbReference>
<evidence type="ECO:0000256" key="5">
    <source>
        <dbReference type="PIRSR" id="PIRSR005604-1"/>
    </source>
</evidence>
<dbReference type="InterPro" id="IPR008264">
    <property type="entry name" value="Beta_glucanase"/>
</dbReference>
<dbReference type="Pfam" id="PF00722">
    <property type="entry name" value="Glyco_hydro_16"/>
    <property type="match status" value="1"/>
</dbReference>
<sequence>MSAGMVMLLLIQIPLFTFISPSSGRGNFLQNFNIGWGDGRGKIQNNGQLLSLSLDRNSGSGFQSKDQYLYGKLDMQLKLVPGNSAGTVTSYYLSGDGTKHDEIDYEFLGNVTGEPYTIHTNIYTGGKGGREQQFRLWFDPTADFHTYSVLWNPHHIILSVDGIPIRDFKNLEAHGVDFPKKQPMRLYSSIWNADDWATQGGLVKTDWTRAPFVAMYKNFKADACVWSPKTGSARCDSPQRSSDRGEEWLRREWDGSSEKKLRWVHKNHMIYNYCNDRTRFPQPPVECTFS</sequence>
<dbReference type="GO" id="GO:0004553">
    <property type="term" value="F:hydrolase activity, hydrolyzing O-glycosyl compounds"/>
    <property type="evidence" value="ECO:0007669"/>
    <property type="project" value="InterPro"/>
</dbReference>
<dbReference type="Gene3D" id="2.60.120.200">
    <property type="match status" value="1"/>
</dbReference>
<keyword evidence="1 8" id="KW-0808">Transferase</keyword>
<dbReference type="EC" id="2.4.1.207" evidence="8"/>
<keyword evidence="3" id="KW-1015">Disulfide bond</keyword>
<dbReference type="InterPro" id="IPR044791">
    <property type="entry name" value="Beta-glucanase/XTH"/>
</dbReference>
<evidence type="ECO:0000256" key="3">
    <source>
        <dbReference type="ARBA" id="ARBA00023157"/>
    </source>
</evidence>
<feature type="domain" description="GH16" evidence="9">
    <location>
        <begin position="22"/>
        <end position="216"/>
    </location>
</feature>
<evidence type="ECO:0000256" key="1">
    <source>
        <dbReference type="ARBA" id="ARBA00022679"/>
    </source>
</evidence>
<dbReference type="STRING" id="29655.A0A0K9PC38"/>
<dbReference type="Proteomes" id="UP000036987">
    <property type="component" value="Unassembled WGS sequence"/>
</dbReference>
<dbReference type="AlphaFoldDB" id="A0A0K9PC38"/>